<dbReference type="PROSITE" id="PS51819">
    <property type="entry name" value="VOC"/>
    <property type="match status" value="2"/>
</dbReference>
<protein>
    <recommendedName>
        <fullName evidence="6">VOC domain-containing protein</fullName>
    </recommendedName>
</protein>
<dbReference type="Pfam" id="PF00903">
    <property type="entry name" value="Glyoxalase"/>
    <property type="match status" value="1"/>
</dbReference>
<dbReference type="PANTHER" id="PTHR11959:SF10">
    <property type="entry name" value="4-HYDROXYPHENYLPYRUVATE DIOXYGENASE-LIKE PROTEIN"/>
    <property type="match status" value="1"/>
</dbReference>
<evidence type="ECO:0000256" key="5">
    <source>
        <dbReference type="ARBA" id="ARBA00023004"/>
    </source>
</evidence>
<dbReference type="RefSeq" id="XP_013083356.2">
    <property type="nucleotide sequence ID" value="XM_013227902.2"/>
</dbReference>
<dbReference type="InterPro" id="IPR029068">
    <property type="entry name" value="Glyas_Bleomycin-R_OHBP_Dase"/>
</dbReference>
<comment type="similarity">
    <text evidence="2">Belongs to the 4HPPD family.</text>
</comment>
<dbReference type="AlphaFoldDB" id="A0A2C9JU70"/>
<sequence length="447" mass="49974">MERDGQQILSSAPSIHKLMNWCRLSSRLAMSCYPCVHHVEIGVVDGPATVECLKLHYGFKVIAFRQSAVADQWLLVRNDTRFLVTSLKTGDQELLKDDNYVINWTATKTSSELPSKDSVFNIAFRVKNIDAFIQRLENQGVDLSKSLRVVSDYEGTVRTCVVKSIVGDVHHTLIERSDYAGVFLPCFEPVGQGNLQSDQHAEQSLIYFDHAAMSAEMNTTTAIIAWYERCFGMKKFIINRDEDKENGLVLSTDKVGLRLRAMEYWKCAEVGLLAADTDDGHERLPIVIGEALSSEPENFADNQIESWIRQHGGPGIQHIAIYTPDIKSTVRSLKLSGATFAKPPPDTYYSEIGRLHDIIKAGEDIEGLKENGILIDTEADGIFEVERKQSKENKESYLLQIFTKPLLPSDPFFLELIQREGATGFGSGNVEALYRSVQAYIVDGSSP</sequence>
<name>A0A2C9JU70_BIOGL</name>
<evidence type="ECO:0000313" key="8">
    <source>
        <dbReference type="Proteomes" id="UP000076420"/>
    </source>
</evidence>
<dbReference type="InterPro" id="IPR037523">
    <property type="entry name" value="VOC_core"/>
</dbReference>
<evidence type="ECO:0000259" key="6">
    <source>
        <dbReference type="PROSITE" id="PS51819"/>
    </source>
</evidence>
<reference evidence="7" key="1">
    <citation type="submission" date="2020-05" db="UniProtKB">
        <authorList>
            <consortium name="EnsemblMetazoa"/>
        </authorList>
    </citation>
    <scope>IDENTIFICATION</scope>
    <source>
        <strain evidence="7">BB02</strain>
    </source>
</reference>
<dbReference type="GO" id="GO:0009072">
    <property type="term" value="P:aromatic amino acid metabolic process"/>
    <property type="evidence" value="ECO:0007669"/>
    <property type="project" value="InterPro"/>
</dbReference>
<feature type="domain" description="VOC" evidence="6">
    <location>
        <begin position="247"/>
        <end position="378"/>
    </location>
</feature>
<dbReference type="Proteomes" id="UP000076420">
    <property type="component" value="Unassembled WGS sequence"/>
</dbReference>
<proteinExistence type="inferred from homology"/>
<dbReference type="GO" id="GO:0046872">
    <property type="term" value="F:metal ion binding"/>
    <property type="evidence" value="ECO:0007669"/>
    <property type="project" value="UniProtKB-KW"/>
</dbReference>
<dbReference type="InterPro" id="IPR005956">
    <property type="entry name" value="4OHPhenylPyrv_dOase"/>
</dbReference>
<gene>
    <name evidence="7" type="primary">106068525</name>
</gene>
<accession>A0A2C9JU70</accession>
<dbReference type="CDD" id="cd07250">
    <property type="entry name" value="HPPD_C_like"/>
    <property type="match status" value="1"/>
</dbReference>
<organism evidence="7 8">
    <name type="scientific">Biomphalaria glabrata</name>
    <name type="common">Bloodfluke planorb</name>
    <name type="synonym">Freshwater snail</name>
    <dbReference type="NCBI Taxonomy" id="6526"/>
    <lineage>
        <taxon>Eukaryota</taxon>
        <taxon>Metazoa</taxon>
        <taxon>Spiralia</taxon>
        <taxon>Lophotrochozoa</taxon>
        <taxon>Mollusca</taxon>
        <taxon>Gastropoda</taxon>
        <taxon>Heterobranchia</taxon>
        <taxon>Euthyneura</taxon>
        <taxon>Panpulmonata</taxon>
        <taxon>Hygrophila</taxon>
        <taxon>Lymnaeoidea</taxon>
        <taxon>Planorbidae</taxon>
        <taxon>Biomphalaria</taxon>
    </lineage>
</organism>
<evidence type="ECO:0000256" key="4">
    <source>
        <dbReference type="ARBA" id="ARBA00022737"/>
    </source>
</evidence>
<dbReference type="KEGG" id="bgt:106068525"/>
<dbReference type="InterPro" id="IPR041735">
    <property type="entry name" value="4OHPhenylPyrv_dOase_C"/>
</dbReference>
<keyword evidence="5" id="KW-0408">Iron</keyword>
<dbReference type="OrthoDB" id="414569at2759"/>
<evidence type="ECO:0000313" key="7">
    <source>
        <dbReference type="EnsemblMetazoa" id="BGLB008153-PD"/>
    </source>
</evidence>
<dbReference type="PANTHER" id="PTHR11959">
    <property type="entry name" value="4-HYDROXYPHENYLPYRUVATE DIOXYGENASE"/>
    <property type="match status" value="1"/>
</dbReference>
<keyword evidence="3" id="KW-0479">Metal-binding</keyword>
<keyword evidence="4" id="KW-0677">Repeat</keyword>
<dbReference type="EnsemblMetazoa" id="BGLB008153-RD">
    <property type="protein sequence ID" value="BGLB008153-PD"/>
    <property type="gene ID" value="BGLB008153"/>
</dbReference>
<dbReference type="VEuPathDB" id="VectorBase:BGLB008153"/>
<dbReference type="InterPro" id="IPR004360">
    <property type="entry name" value="Glyas_Fos-R_dOase_dom"/>
</dbReference>
<feature type="domain" description="VOC" evidence="6">
    <location>
        <begin position="35"/>
        <end position="176"/>
    </location>
</feature>
<comment type="cofactor">
    <cofactor evidence="1">
        <name>Fe cation</name>
        <dbReference type="ChEBI" id="CHEBI:24875"/>
    </cofactor>
</comment>
<dbReference type="STRING" id="6526.A0A2C9JU70"/>
<evidence type="ECO:0000256" key="1">
    <source>
        <dbReference type="ARBA" id="ARBA00001962"/>
    </source>
</evidence>
<evidence type="ECO:0000256" key="2">
    <source>
        <dbReference type="ARBA" id="ARBA00005877"/>
    </source>
</evidence>
<dbReference type="VEuPathDB" id="VectorBase:BGLAX_043881"/>
<dbReference type="Gene3D" id="3.10.180.10">
    <property type="entry name" value="2,3-Dihydroxybiphenyl 1,2-Dioxygenase, domain 1"/>
    <property type="match status" value="2"/>
</dbReference>
<evidence type="ECO:0000256" key="3">
    <source>
        <dbReference type="ARBA" id="ARBA00022723"/>
    </source>
</evidence>
<dbReference type="SUPFAM" id="SSF54593">
    <property type="entry name" value="Glyoxalase/Bleomycin resistance protein/Dihydroxybiphenyl dioxygenase"/>
    <property type="match status" value="1"/>
</dbReference>
<dbReference type="GO" id="GO:0003868">
    <property type="term" value="F:4-hydroxyphenylpyruvate dioxygenase activity"/>
    <property type="evidence" value="ECO:0007669"/>
    <property type="project" value="InterPro"/>
</dbReference>